<dbReference type="AlphaFoldDB" id="A0A8H2ZRK3"/>
<dbReference type="EMBL" id="CAJHIA010000017">
    <property type="protein sequence ID" value="CAD6445991.1"/>
    <property type="molecule type" value="Genomic_DNA"/>
</dbReference>
<proteinExistence type="predicted"/>
<keyword evidence="2" id="KW-1185">Reference proteome</keyword>
<accession>A0A8H2ZRK3</accession>
<reference evidence="1" key="1">
    <citation type="submission" date="2020-10" db="EMBL/GenBank/DDBJ databases">
        <authorList>
            <person name="Kusch S."/>
        </authorList>
    </citation>
    <scope>NUCLEOTIDE SEQUENCE</scope>
    <source>
        <strain evidence="1">SwB9</strain>
    </source>
</reference>
<evidence type="ECO:0000313" key="2">
    <source>
        <dbReference type="Proteomes" id="UP000624404"/>
    </source>
</evidence>
<organism evidence="1 2">
    <name type="scientific">Sclerotinia trifoliorum</name>
    <dbReference type="NCBI Taxonomy" id="28548"/>
    <lineage>
        <taxon>Eukaryota</taxon>
        <taxon>Fungi</taxon>
        <taxon>Dikarya</taxon>
        <taxon>Ascomycota</taxon>
        <taxon>Pezizomycotina</taxon>
        <taxon>Leotiomycetes</taxon>
        <taxon>Helotiales</taxon>
        <taxon>Sclerotiniaceae</taxon>
        <taxon>Sclerotinia</taxon>
    </lineage>
</organism>
<protein>
    <submittedName>
        <fullName evidence="1">Ddd73f1f-742a-4757-be5b-9fa3cc2a2153-CDS</fullName>
    </submittedName>
</protein>
<dbReference type="Proteomes" id="UP000624404">
    <property type="component" value="Unassembled WGS sequence"/>
</dbReference>
<dbReference type="OrthoDB" id="3531291at2759"/>
<name>A0A8H2ZRK3_9HELO</name>
<sequence>MGSSIKQESSIKQDPAQSAAPAGKFFDWQRTSRLTFSREMVTMTVGVDKDAQEFLVHEELITHLQARLFIDVRMSRVGDGPLKGYFGVYQQLQPEVFIGLLHFAYHGKLFRETSLDTLWHLYIYAENYRLVDFQDILMNRIVSTYKNSRPSIFPNSRHMQLGYNRTGENSAARRFLTKCYAHLLNRNTKSPARPVCYNEILADAAKNADGLLLDTLNLMKWKGTTYNAEWDPRDASPCLYHHHALGTKCPNFQESA</sequence>
<evidence type="ECO:0000313" key="1">
    <source>
        <dbReference type="EMBL" id="CAD6445991.1"/>
    </source>
</evidence>
<comment type="caution">
    <text evidence="1">The sequence shown here is derived from an EMBL/GenBank/DDBJ whole genome shotgun (WGS) entry which is preliminary data.</text>
</comment>
<gene>
    <name evidence="1" type="ORF">SCLTRI_LOCUS5707</name>
</gene>